<dbReference type="Gene3D" id="1.10.8.10">
    <property type="entry name" value="DNA helicase RuvA subunit, C-terminal domain"/>
    <property type="match status" value="1"/>
</dbReference>
<gene>
    <name evidence="5 7" type="primary">tsf</name>
    <name evidence="7" type="ORF">A3H75_01170</name>
</gene>
<evidence type="ECO:0000256" key="3">
    <source>
        <dbReference type="ARBA" id="ARBA00022768"/>
    </source>
</evidence>
<dbReference type="Pfam" id="PF00889">
    <property type="entry name" value="EF_TS"/>
    <property type="match status" value="1"/>
</dbReference>
<organism evidence="7 8">
    <name type="scientific">Candidatus Uhrbacteria bacterium RIFCSPLOWO2_02_FULL_51_9</name>
    <dbReference type="NCBI Taxonomy" id="1802410"/>
    <lineage>
        <taxon>Bacteria</taxon>
        <taxon>Candidatus Uhriibacteriota</taxon>
    </lineage>
</organism>
<reference evidence="7 8" key="1">
    <citation type="journal article" date="2016" name="Nat. Commun.">
        <title>Thousands of microbial genomes shed light on interconnected biogeochemical processes in an aquifer system.</title>
        <authorList>
            <person name="Anantharaman K."/>
            <person name="Brown C.T."/>
            <person name="Hug L.A."/>
            <person name="Sharon I."/>
            <person name="Castelle C.J."/>
            <person name="Probst A.J."/>
            <person name="Thomas B.C."/>
            <person name="Singh A."/>
            <person name="Wilkins M.J."/>
            <person name="Karaoz U."/>
            <person name="Brodie E.L."/>
            <person name="Williams K.H."/>
            <person name="Hubbard S.S."/>
            <person name="Banfield J.F."/>
        </authorList>
    </citation>
    <scope>NUCLEOTIDE SEQUENCE [LARGE SCALE GENOMIC DNA]</scope>
</reference>
<dbReference type="PANTHER" id="PTHR11741:SF0">
    <property type="entry name" value="ELONGATION FACTOR TS, MITOCHONDRIAL"/>
    <property type="match status" value="1"/>
</dbReference>
<dbReference type="InterPro" id="IPR001816">
    <property type="entry name" value="Transl_elong_EFTs/EF1B"/>
</dbReference>
<protein>
    <recommendedName>
        <fullName evidence="2 5">Elongation factor Ts</fullName>
        <shortName evidence="5">EF-Ts</shortName>
    </recommendedName>
</protein>
<keyword evidence="4 5" id="KW-0648">Protein biosynthesis</keyword>
<dbReference type="InterPro" id="IPR009060">
    <property type="entry name" value="UBA-like_sf"/>
</dbReference>
<dbReference type="GO" id="GO:0005737">
    <property type="term" value="C:cytoplasm"/>
    <property type="evidence" value="ECO:0007669"/>
    <property type="project" value="UniProtKB-SubCell"/>
</dbReference>
<dbReference type="GO" id="GO:0003746">
    <property type="term" value="F:translation elongation factor activity"/>
    <property type="evidence" value="ECO:0007669"/>
    <property type="project" value="UniProtKB-UniRule"/>
</dbReference>
<name>A0A1F7VHN2_9BACT</name>
<comment type="similarity">
    <text evidence="1 5">Belongs to the EF-Ts family.</text>
</comment>
<dbReference type="AlphaFoldDB" id="A0A1F7VHN2"/>
<dbReference type="SUPFAM" id="SSF54713">
    <property type="entry name" value="Elongation factor Ts (EF-Ts), dimerisation domain"/>
    <property type="match status" value="1"/>
</dbReference>
<evidence type="ECO:0000256" key="5">
    <source>
        <dbReference type="HAMAP-Rule" id="MF_00050"/>
    </source>
</evidence>
<comment type="subcellular location">
    <subcellularLocation>
        <location evidence="5">Cytoplasm</location>
    </subcellularLocation>
</comment>
<dbReference type="InterPro" id="IPR014039">
    <property type="entry name" value="Transl_elong_EFTs/EF1B_dimer"/>
</dbReference>
<dbReference type="EMBL" id="MGES01000001">
    <property type="protein sequence ID" value="OGL89467.1"/>
    <property type="molecule type" value="Genomic_DNA"/>
</dbReference>
<evidence type="ECO:0000313" key="8">
    <source>
        <dbReference type="Proteomes" id="UP000176678"/>
    </source>
</evidence>
<evidence type="ECO:0000259" key="6">
    <source>
        <dbReference type="Pfam" id="PF00889"/>
    </source>
</evidence>
<feature type="region of interest" description="Involved in Mg(2+) ion dislocation from EF-Tu" evidence="5">
    <location>
        <begin position="81"/>
        <end position="84"/>
    </location>
</feature>
<dbReference type="CDD" id="cd14275">
    <property type="entry name" value="UBA_EF-Ts"/>
    <property type="match status" value="1"/>
</dbReference>
<evidence type="ECO:0000256" key="2">
    <source>
        <dbReference type="ARBA" id="ARBA00016956"/>
    </source>
</evidence>
<dbReference type="InterPro" id="IPR036402">
    <property type="entry name" value="EF-Ts_dimer_sf"/>
</dbReference>
<sequence>MTIDIAIIQALRAKTGAGVSDCKAVLEETNGDMAAAERLLRERGAIKASKRTDKETNEGVVTSYIHPGARVGVLLMLTCETDFVARNEKFQTLARELAMQVAGADPLYIRVEDIPAVDLEHEKKIARTQLASEGKPEAMMDKIIEGKLTAWYQEVCLLKQKYIKNEEITVEELINQEIASLGERIEVKRFVKFGLTGGNRGCGL</sequence>
<dbReference type="FunFam" id="1.10.8.10:FF:000001">
    <property type="entry name" value="Elongation factor Ts"/>
    <property type="match status" value="1"/>
</dbReference>
<keyword evidence="5" id="KW-0963">Cytoplasm</keyword>
<dbReference type="STRING" id="1802410.A3H75_01170"/>
<dbReference type="Proteomes" id="UP000176678">
    <property type="component" value="Unassembled WGS sequence"/>
</dbReference>
<dbReference type="PANTHER" id="PTHR11741">
    <property type="entry name" value="ELONGATION FACTOR TS"/>
    <property type="match status" value="1"/>
</dbReference>
<feature type="domain" description="Translation elongation factor EFTs/EF1B dimerisation" evidence="6">
    <location>
        <begin position="40"/>
        <end position="194"/>
    </location>
</feature>
<dbReference type="Gene3D" id="3.30.479.20">
    <property type="entry name" value="Elongation factor Ts, dimerisation domain"/>
    <property type="match status" value="1"/>
</dbReference>
<dbReference type="Gene3D" id="1.10.286.20">
    <property type="match status" value="1"/>
</dbReference>
<comment type="function">
    <text evidence="5">Associates with the EF-Tu.GDP complex and induces the exchange of GDP to GTP. It remains bound to the aminoacyl-tRNA.EF-Tu.GTP complex up to the GTP hydrolysis stage on the ribosome.</text>
</comment>
<comment type="caution">
    <text evidence="7">The sequence shown here is derived from an EMBL/GenBank/DDBJ whole genome shotgun (WGS) entry which is preliminary data.</text>
</comment>
<evidence type="ECO:0000313" key="7">
    <source>
        <dbReference type="EMBL" id="OGL89467.1"/>
    </source>
</evidence>
<dbReference type="SUPFAM" id="SSF46934">
    <property type="entry name" value="UBA-like"/>
    <property type="match status" value="1"/>
</dbReference>
<proteinExistence type="inferred from homology"/>
<accession>A0A1F7VHN2</accession>
<evidence type="ECO:0000256" key="4">
    <source>
        <dbReference type="ARBA" id="ARBA00022917"/>
    </source>
</evidence>
<dbReference type="HAMAP" id="MF_00050">
    <property type="entry name" value="EF_Ts"/>
    <property type="match status" value="1"/>
</dbReference>
<evidence type="ECO:0000256" key="1">
    <source>
        <dbReference type="ARBA" id="ARBA00005532"/>
    </source>
</evidence>
<keyword evidence="3 5" id="KW-0251">Elongation factor</keyword>